<evidence type="ECO:0000256" key="6">
    <source>
        <dbReference type="ARBA" id="ARBA00022692"/>
    </source>
</evidence>
<evidence type="ECO:0000256" key="7">
    <source>
        <dbReference type="ARBA" id="ARBA00022989"/>
    </source>
</evidence>
<feature type="transmembrane region" description="Helical" evidence="9">
    <location>
        <begin position="175"/>
        <end position="197"/>
    </location>
</feature>
<comment type="caution">
    <text evidence="11">The sequence shown here is derived from an EMBL/GenBank/DDBJ whole genome shotgun (WGS) entry which is preliminary data.</text>
</comment>
<dbReference type="Pfam" id="PF03611">
    <property type="entry name" value="EIIC-GAT"/>
    <property type="match status" value="1"/>
</dbReference>
<dbReference type="InterPro" id="IPR013014">
    <property type="entry name" value="PTS_EIIC_2"/>
</dbReference>
<feature type="transmembrane region" description="Helical" evidence="9">
    <location>
        <begin position="304"/>
        <end position="323"/>
    </location>
</feature>
<dbReference type="RefSeq" id="WP_406785557.1">
    <property type="nucleotide sequence ID" value="NZ_JBJIAA010000001.1"/>
</dbReference>
<feature type="transmembrane region" description="Helical" evidence="9">
    <location>
        <begin position="36"/>
        <end position="64"/>
    </location>
</feature>
<feature type="transmembrane region" description="Helical" evidence="9">
    <location>
        <begin position="329"/>
        <end position="348"/>
    </location>
</feature>
<evidence type="ECO:0000313" key="12">
    <source>
        <dbReference type="Proteomes" id="UP001623592"/>
    </source>
</evidence>
<evidence type="ECO:0000256" key="2">
    <source>
        <dbReference type="ARBA" id="ARBA00022448"/>
    </source>
</evidence>
<dbReference type="PANTHER" id="PTHR37324:SF2">
    <property type="entry name" value="PTS SYSTEM GALACTITOL-SPECIFIC EIIC COMPONENT"/>
    <property type="match status" value="1"/>
</dbReference>
<dbReference type="PANTHER" id="PTHR37324">
    <property type="entry name" value="PTS SYSTEM GALACTITOL-SPECIFIC EIIC COMPONENT"/>
    <property type="match status" value="1"/>
</dbReference>
<keyword evidence="2" id="KW-0813">Transport</keyword>
<protein>
    <submittedName>
        <fullName evidence="11">PTS galactitol transporter subunit IIC</fullName>
    </submittedName>
</protein>
<keyword evidence="3" id="KW-1003">Cell membrane</keyword>
<keyword evidence="4" id="KW-0762">Sugar transport</keyword>
<feature type="transmembrane region" description="Helical" evidence="9">
    <location>
        <begin position="96"/>
        <end position="115"/>
    </location>
</feature>
<dbReference type="InterPro" id="IPR004703">
    <property type="entry name" value="PTS_sugar-sp_permease"/>
</dbReference>
<evidence type="ECO:0000256" key="8">
    <source>
        <dbReference type="ARBA" id="ARBA00023136"/>
    </source>
</evidence>
<keyword evidence="8 9" id="KW-0472">Membrane</keyword>
<evidence type="ECO:0000256" key="3">
    <source>
        <dbReference type="ARBA" id="ARBA00022475"/>
    </source>
</evidence>
<dbReference type="PIRSF" id="PIRSF006304">
    <property type="entry name" value="GatC"/>
    <property type="match status" value="1"/>
</dbReference>
<feature type="transmembrane region" description="Helical" evidence="9">
    <location>
        <begin position="217"/>
        <end position="240"/>
    </location>
</feature>
<reference evidence="11 12" key="1">
    <citation type="submission" date="2024-11" db="EMBL/GenBank/DDBJ databases">
        <authorList>
            <person name="Heng Y.C."/>
            <person name="Lim A.C.H."/>
            <person name="Lee J.K.Y."/>
            <person name="Kittelmann S."/>
        </authorList>
    </citation>
    <scope>NUCLEOTIDE SEQUENCE [LARGE SCALE GENOMIC DNA]</scope>
    <source>
        <strain evidence="11 12">WILCCON 0114</strain>
    </source>
</reference>
<organism evidence="11 12">
    <name type="scientific">Clostridium neuense</name>
    <dbReference type="NCBI Taxonomy" id="1728934"/>
    <lineage>
        <taxon>Bacteria</taxon>
        <taxon>Bacillati</taxon>
        <taxon>Bacillota</taxon>
        <taxon>Clostridia</taxon>
        <taxon>Eubacteriales</taxon>
        <taxon>Clostridiaceae</taxon>
        <taxon>Clostridium</taxon>
    </lineage>
</organism>
<dbReference type="InterPro" id="IPR013853">
    <property type="entry name" value="EIIC-GAT"/>
</dbReference>
<evidence type="ECO:0000256" key="1">
    <source>
        <dbReference type="ARBA" id="ARBA00004651"/>
    </source>
</evidence>
<feature type="transmembrane region" description="Helical" evidence="9">
    <location>
        <begin position="7"/>
        <end position="30"/>
    </location>
</feature>
<keyword evidence="6 9" id="KW-0812">Transmembrane</keyword>
<evidence type="ECO:0000259" key="10">
    <source>
        <dbReference type="PROSITE" id="PS51104"/>
    </source>
</evidence>
<evidence type="ECO:0000256" key="5">
    <source>
        <dbReference type="ARBA" id="ARBA00022683"/>
    </source>
</evidence>
<evidence type="ECO:0000313" key="11">
    <source>
        <dbReference type="EMBL" id="MFL0248878.1"/>
    </source>
</evidence>
<comment type="subcellular location">
    <subcellularLocation>
        <location evidence="1">Cell membrane</location>
        <topology evidence="1">Multi-pass membrane protein</topology>
    </subcellularLocation>
</comment>
<name>A0ABW8T8Q4_9CLOT</name>
<feature type="transmembrane region" description="Helical" evidence="9">
    <location>
        <begin position="414"/>
        <end position="432"/>
    </location>
</feature>
<feature type="transmembrane region" description="Helical" evidence="9">
    <location>
        <begin position="355"/>
        <end position="377"/>
    </location>
</feature>
<dbReference type="EMBL" id="JBJIAA010000001">
    <property type="protein sequence ID" value="MFL0248878.1"/>
    <property type="molecule type" value="Genomic_DNA"/>
</dbReference>
<dbReference type="PROSITE" id="PS51104">
    <property type="entry name" value="PTS_EIIC_TYPE_2"/>
    <property type="match status" value="1"/>
</dbReference>
<evidence type="ECO:0000256" key="4">
    <source>
        <dbReference type="ARBA" id="ARBA00022597"/>
    </source>
</evidence>
<proteinExistence type="predicted"/>
<sequence length="441" mass="47671">MLEVLKWFISLGSTVFLPVIICIFGLVLGVKLSKAIMAGITVGIGFIGLNLVIGLLSSSLGVAIQLMGKKYGFSLSVMDIGCGVGGPLAFSTTMGILIIPISIILNFVFVMLGWTKTLNVDIWNFWFPAFIALTINALTGKFWMGIAAMVVSLMLQWLLADLFQEKISKFFNYPGIAITHMMALSGVVFAIPINWLFDRIPGLNKIDADTDTIQKKFGIFGDTVVIGLVIGIAIGALAGYDFAKITQLGMETAAIMKLMPKMVAMFMEGLLPICESAKEFTDKKLNGRKVNIGMDAALTVGHPAVMSATLLMVPISLLLAIILPGNQVLPFGDLAFYAFAICLMIPFFRGNIIRTIIGCAMYMCTMLYLSTWLAPLITKVFKLAHYNVGTSGTVSSVNCGLWPVALFVTMVDKLGVIGICLIGIAVLSLLIYTNKIRVKAN</sequence>
<keyword evidence="7 9" id="KW-1133">Transmembrane helix</keyword>
<gene>
    <name evidence="11" type="ORF">ACJDT4_00465</name>
</gene>
<keyword evidence="5" id="KW-0598">Phosphotransferase system</keyword>
<keyword evidence="12" id="KW-1185">Reference proteome</keyword>
<feature type="domain" description="PTS EIIC type-2" evidence="10">
    <location>
        <begin position="5"/>
        <end position="434"/>
    </location>
</feature>
<dbReference type="Proteomes" id="UP001623592">
    <property type="component" value="Unassembled WGS sequence"/>
</dbReference>
<accession>A0ABW8T8Q4</accession>
<feature type="transmembrane region" description="Helical" evidence="9">
    <location>
        <begin position="122"/>
        <end position="139"/>
    </location>
</feature>
<evidence type="ECO:0000256" key="9">
    <source>
        <dbReference type="SAM" id="Phobius"/>
    </source>
</evidence>